<accession>A0A3M2L2M6</accession>
<name>A0A3M2L2M6_9NOCA</name>
<dbReference type="Proteomes" id="UP000279275">
    <property type="component" value="Unassembled WGS sequence"/>
</dbReference>
<keyword evidence="4" id="KW-1185">Reference proteome</keyword>
<dbReference type="InterPro" id="IPR019674">
    <property type="entry name" value="Lipoprotein_LpqN/LpqT-like"/>
</dbReference>
<dbReference type="EMBL" id="RFFH01000006">
    <property type="protein sequence ID" value="RMI31887.1"/>
    <property type="molecule type" value="Genomic_DNA"/>
</dbReference>
<evidence type="ECO:0000256" key="1">
    <source>
        <dbReference type="ARBA" id="ARBA00022729"/>
    </source>
</evidence>
<reference evidence="3 4" key="1">
    <citation type="submission" date="2018-10" db="EMBL/GenBank/DDBJ databases">
        <title>Isolation from cow dung.</title>
        <authorList>
            <person name="Ling L."/>
        </authorList>
    </citation>
    <scope>NUCLEOTIDE SEQUENCE [LARGE SCALE GENOMIC DNA]</scope>
    <source>
        <strain evidence="3 4">NEAU-LL90</strain>
    </source>
</reference>
<evidence type="ECO:0000313" key="3">
    <source>
        <dbReference type="EMBL" id="RMI31887.1"/>
    </source>
</evidence>
<sequence length="351" mass="37112">MTITQWVAPETRTIADFLAGEGVSSSPVRPEVDDVPVVTVPVPREWREVSEVVFPAAYEVWAADPEPHGVKWADNAVVVVGRLSRPVVPTELLKYAYADSRNMPEWHETWTGTWSCCGFPSADIAGTYVADGRRLLAHTRYVVVDNGGHQYLVQLTVTVRIGNAPTSVQAAAIAAGLTIEATAAPELPTPAPAAVSDSVSAVLGSADASDPAAGEQVGILIEHPTAFLPVLRPDTMPSLQRRPVRRPEMLAPVRRPDAYLASAEPGCAGPIQVELDDNGVLRSLVIDDHAYARGPAALAAAIVEACRAAATANRPAEAVGGAWGGARGERRDGVAVPTGTRFGPDLRARLH</sequence>
<dbReference type="RefSeq" id="WP_122189017.1">
    <property type="nucleotide sequence ID" value="NZ_RFFH01000006.1"/>
</dbReference>
<comment type="caution">
    <text evidence="3">The sequence shown here is derived from an EMBL/GenBank/DDBJ whole genome shotgun (WGS) entry which is preliminary data.</text>
</comment>
<dbReference type="OrthoDB" id="4369169at2"/>
<feature type="region of interest" description="Disordered" evidence="2">
    <location>
        <begin position="324"/>
        <end position="351"/>
    </location>
</feature>
<protein>
    <submittedName>
        <fullName evidence="3">Uncharacterized protein</fullName>
    </submittedName>
</protein>
<dbReference type="AlphaFoldDB" id="A0A3M2L2M6"/>
<gene>
    <name evidence="3" type="ORF">EBN03_17100</name>
</gene>
<dbReference type="Pfam" id="PF10738">
    <property type="entry name" value="Lpp-LpqN"/>
    <property type="match status" value="1"/>
</dbReference>
<evidence type="ECO:0000313" key="4">
    <source>
        <dbReference type="Proteomes" id="UP000279275"/>
    </source>
</evidence>
<organism evidence="3 4">
    <name type="scientific">Nocardia stercoris</name>
    <dbReference type="NCBI Taxonomy" id="2483361"/>
    <lineage>
        <taxon>Bacteria</taxon>
        <taxon>Bacillati</taxon>
        <taxon>Actinomycetota</taxon>
        <taxon>Actinomycetes</taxon>
        <taxon>Mycobacteriales</taxon>
        <taxon>Nocardiaceae</taxon>
        <taxon>Nocardia</taxon>
    </lineage>
</organism>
<keyword evidence="1" id="KW-0732">Signal</keyword>
<dbReference type="Gene3D" id="3.40.1000.10">
    <property type="entry name" value="Mog1/PsbP, alpha/beta/alpha sandwich"/>
    <property type="match status" value="1"/>
</dbReference>
<evidence type="ECO:0000256" key="2">
    <source>
        <dbReference type="SAM" id="MobiDB-lite"/>
    </source>
</evidence>
<proteinExistence type="predicted"/>